<dbReference type="InterPro" id="IPR052736">
    <property type="entry name" value="Stf3_sulfotransferase"/>
</dbReference>
<dbReference type="Pfam" id="PF13469">
    <property type="entry name" value="Sulfotransfer_3"/>
    <property type="match status" value="1"/>
</dbReference>
<accession>A0A382C7W0</accession>
<reference evidence="1" key="1">
    <citation type="submission" date="2018-05" db="EMBL/GenBank/DDBJ databases">
        <authorList>
            <person name="Lanie J.A."/>
            <person name="Ng W.-L."/>
            <person name="Kazmierczak K.M."/>
            <person name="Andrzejewski T.M."/>
            <person name="Davidsen T.M."/>
            <person name="Wayne K.J."/>
            <person name="Tettelin H."/>
            <person name="Glass J.I."/>
            <person name="Rusch D."/>
            <person name="Podicherti R."/>
            <person name="Tsui H.-C.T."/>
            <person name="Winkler M.E."/>
        </authorList>
    </citation>
    <scope>NUCLEOTIDE SEQUENCE</scope>
</reference>
<name>A0A382C7W0_9ZZZZ</name>
<proteinExistence type="predicted"/>
<feature type="non-terminal residue" evidence="1">
    <location>
        <position position="404"/>
    </location>
</feature>
<dbReference type="InterPro" id="IPR027417">
    <property type="entry name" value="P-loop_NTPase"/>
</dbReference>
<dbReference type="EMBL" id="UINC01033155">
    <property type="protein sequence ID" value="SVB21984.1"/>
    <property type="molecule type" value="Genomic_DNA"/>
</dbReference>
<dbReference type="Gene3D" id="3.40.50.300">
    <property type="entry name" value="P-loop containing nucleotide triphosphate hydrolases"/>
    <property type="match status" value="1"/>
</dbReference>
<organism evidence="1">
    <name type="scientific">marine metagenome</name>
    <dbReference type="NCBI Taxonomy" id="408172"/>
    <lineage>
        <taxon>unclassified sequences</taxon>
        <taxon>metagenomes</taxon>
        <taxon>ecological metagenomes</taxon>
    </lineage>
</organism>
<feature type="non-terminal residue" evidence="1">
    <location>
        <position position="1"/>
    </location>
</feature>
<dbReference type="PANTHER" id="PTHR36451">
    <property type="entry name" value="PAPS-DEPENDENT SULFOTRANSFERASE STF3"/>
    <property type="match status" value="1"/>
</dbReference>
<sequence length="404" mass="46620">MSRKISVKNKAPVFVRLYNLLLLFCNRLHLINYTIDHKQYLEKLAKEQKLGVETNEISKNALKLFINNVNANSLNPATQIFINGELNRTFSNRTKIAEFINKHPETKGVDISSPVFIIGLPRTGTTALQKMFSFLEDCRVLRLWELHYPTVYSEGGEAIQNAKNQTKKYAFLQNFSKPEQKHIHPVGVEYPDECFRLLFNSFTSIAISSSLGLDDYESWILESDMLNTYKEYKTQLQILSQSNPTKQLVLKAPEHLWNLDDLLKVFPSARLIMTHRDPLSSIVSYASMISMFRRTAYSNPNFKQLGPYVTTVFEKGLNKAYAVRKKLNSKTRIADVHCNDLQNKPIATLTKACKTLRINIKNKDIKHLKDWAKKENLDAPGIHCYSHEKYGVNKELVEKTFQFY</sequence>
<protein>
    <recommendedName>
        <fullName evidence="2">Sulfotransferase domain-containing protein</fullName>
    </recommendedName>
</protein>
<evidence type="ECO:0008006" key="2">
    <source>
        <dbReference type="Google" id="ProtNLM"/>
    </source>
</evidence>
<dbReference type="AlphaFoldDB" id="A0A382C7W0"/>
<dbReference type="SUPFAM" id="SSF52540">
    <property type="entry name" value="P-loop containing nucleoside triphosphate hydrolases"/>
    <property type="match status" value="1"/>
</dbReference>
<evidence type="ECO:0000313" key="1">
    <source>
        <dbReference type="EMBL" id="SVB21984.1"/>
    </source>
</evidence>
<dbReference type="PANTHER" id="PTHR36451:SF1">
    <property type="entry name" value="OMEGA-HYDROXY-BETA-DIHYDROMENAQUINONE-9 SULFOTRANSFERASE STF3"/>
    <property type="match status" value="1"/>
</dbReference>
<gene>
    <name evidence="1" type="ORF">METZ01_LOCUS174838</name>
</gene>